<evidence type="ECO:0000256" key="4">
    <source>
        <dbReference type="ARBA" id="ARBA00022741"/>
    </source>
</evidence>
<keyword evidence="11" id="KW-1185">Reference proteome</keyword>
<name>A0A975WA30_9RHOB</name>
<dbReference type="SUPFAM" id="SSF52540">
    <property type="entry name" value="P-loop containing nucleoside triphosphate hydrolases"/>
    <property type="match status" value="1"/>
</dbReference>
<dbReference type="InterPro" id="IPR020003">
    <property type="entry name" value="ATPase_a/bsu_AS"/>
</dbReference>
<gene>
    <name evidence="10" type="ORF">SAMN04487940_106130</name>
</gene>
<evidence type="ECO:0000256" key="3">
    <source>
        <dbReference type="ARBA" id="ARBA00022490"/>
    </source>
</evidence>
<keyword evidence="4" id="KW-0547">Nucleotide-binding</keyword>
<dbReference type="Pfam" id="PF00006">
    <property type="entry name" value="ATP-synt_ab"/>
    <property type="match status" value="1"/>
</dbReference>
<dbReference type="InterPro" id="IPR000194">
    <property type="entry name" value="ATPase_F1/V1/A1_a/bsu_nucl-bd"/>
</dbReference>
<evidence type="ECO:0000256" key="5">
    <source>
        <dbReference type="ARBA" id="ARBA00022840"/>
    </source>
</evidence>
<dbReference type="GO" id="GO:0030254">
    <property type="term" value="P:protein secretion by the type III secretion system"/>
    <property type="evidence" value="ECO:0007669"/>
    <property type="project" value="InterPro"/>
</dbReference>
<evidence type="ECO:0000256" key="2">
    <source>
        <dbReference type="ARBA" id="ARBA00022448"/>
    </source>
</evidence>
<dbReference type="CDD" id="cd01136">
    <property type="entry name" value="ATPase_flagellum-secretory_path_III"/>
    <property type="match status" value="1"/>
</dbReference>
<keyword evidence="2" id="KW-0813">Transport</keyword>
<evidence type="ECO:0000259" key="9">
    <source>
        <dbReference type="SMART" id="SM00382"/>
    </source>
</evidence>
<evidence type="ECO:0000313" key="10">
    <source>
        <dbReference type="EMBL" id="SEJ48162.1"/>
    </source>
</evidence>
<dbReference type="GeneID" id="80818387"/>
<dbReference type="GO" id="GO:0008564">
    <property type="term" value="F:protein-exporting ATPase activity"/>
    <property type="evidence" value="ECO:0007669"/>
    <property type="project" value="UniProtKB-EC"/>
</dbReference>
<keyword evidence="7" id="KW-1278">Translocase</keyword>
<dbReference type="GO" id="GO:0005737">
    <property type="term" value="C:cytoplasm"/>
    <property type="evidence" value="ECO:0007669"/>
    <property type="project" value="UniProtKB-SubCell"/>
</dbReference>
<dbReference type="PANTHER" id="PTHR15184:SF9">
    <property type="entry name" value="SPI-1 TYPE 3 SECRETION SYSTEM ATPASE"/>
    <property type="match status" value="1"/>
</dbReference>
<comment type="caution">
    <text evidence="10">The sequence shown here is derived from an EMBL/GenBank/DDBJ whole genome shotgun (WGS) entry which is preliminary data.</text>
</comment>
<dbReference type="SMART" id="SM00382">
    <property type="entry name" value="AAA"/>
    <property type="match status" value="1"/>
</dbReference>
<dbReference type="InterPro" id="IPR027417">
    <property type="entry name" value="P-loop_NTPase"/>
</dbReference>
<feature type="domain" description="AAA+ ATPase" evidence="9">
    <location>
        <begin position="159"/>
        <end position="343"/>
    </location>
</feature>
<dbReference type="InterPro" id="IPR050053">
    <property type="entry name" value="ATPase_alpha/beta_chains"/>
</dbReference>
<dbReference type="PROSITE" id="PS00152">
    <property type="entry name" value="ATPASE_ALPHA_BETA"/>
    <property type="match status" value="1"/>
</dbReference>
<dbReference type="GO" id="GO:0030257">
    <property type="term" value="C:type III protein secretion system complex"/>
    <property type="evidence" value="ECO:0007669"/>
    <property type="project" value="InterPro"/>
</dbReference>
<accession>A0A975WA30</accession>
<comment type="catalytic activity">
    <reaction evidence="8">
        <text>ATP + H2O + cellular proteinSide 1 = ADP + phosphate + cellular proteinSide 2.</text>
        <dbReference type="EC" id="7.4.2.8"/>
    </reaction>
</comment>
<dbReference type="GO" id="GO:0016887">
    <property type="term" value="F:ATP hydrolysis activity"/>
    <property type="evidence" value="ECO:0007669"/>
    <property type="project" value="InterPro"/>
</dbReference>
<evidence type="ECO:0000256" key="7">
    <source>
        <dbReference type="ARBA" id="ARBA00022967"/>
    </source>
</evidence>
<dbReference type="Proteomes" id="UP000182932">
    <property type="component" value="Unassembled WGS sequence"/>
</dbReference>
<dbReference type="RefSeq" id="WP_074836539.1">
    <property type="nucleotide sequence ID" value="NZ_CATMKJ010000004.1"/>
</dbReference>
<keyword evidence="3" id="KW-0963">Cytoplasm</keyword>
<comment type="subcellular location">
    <subcellularLocation>
        <location evidence="1">Cytoplasm</location>
    </subcellularLocation>
</comment>
<reference evidence="10 11" key="1">
    <citation type="submission" date="2016-10" db="EMBL/GenBank/DDBJ databases">
        <authorList>
            <person name="Varghese N."/>
            <person name="Submissions S."/>
        </authorList>
    </citation>
    <scope>NUCLEOTIDE SEQUENCE [LARGE SCALE GENOMIC DNA]</scope>
    <source>
        <strain evidence="10 11">FF3</strain>
    </source>
</reference>
<dbReference type="FunFam" id="3.40.50.12240:FF:000002">
    <property type="entry name" value="Flagellum-specific ATP synthase FliI"/>
    <property type="match status" value="1"/>
</dbReference>
<dbReference type="EMBL" id="FNYY01000006">
    <property type="protein sequence ID" value="SEJ48162.1"/>
    <property type="molecule type" value="Genomic_DNA"/>
</dbReference>
<dbReference type="Pfam" id="PF18269">
    <property type="entry name" value="T3SS_ATPase_C"/>
    <property type="match status" value="1"/>
</dbReference>
<evidence type="ECO:0000256" key="1">
    <source>
        <dbReference type="ARBA" id="ARBA00004496"/>
    </source>
</evidence>
<sequence length="460" mass="49042">MQTPRLEGLKNRIAGLTPVRPFGRVASVDGTYLMVAGLGQNVRMGDQLRLVRSRGAALGGEVLKIAAGGVMMLPDDALEGVALGDKVFLMPEAQIAPHAGWIGRVIDPYGLPLDGRALHGGPELRPIHARPPDPASRRRLGARLGTGLVLFNTMLPIVRGQRIGLFAGSGVGKTSLLGHLARKMEADVVVVALVGERGRELRDFVDDVMGPEGMARSVVVAATSDRSPLVRRRCPAAAMAIAEHFRDQGLQVLLLTDSITRLADAHREVAVAGGEVPALRGYPPSMAHMIMSLCERAGPGPETGGDITAIYTVLVAGSDMNEPVADVLRGVLDGHVVLERAIAERGRFPAVNVLRSVSRSLPECATERENARIGLARKLLSAYHGSETMIKAGLYSAGGDPVLDQAVQVFDKLDGLIAQQEDSIDKSFARLEVVLREAEAFRPKSKPLARPPAARPQPRP</sequence>
<organism evidence="10 11">
    <name type="scientific">Marinovum algicola</name>
    <dbReference type="NCBI Taxonomy" id="42444"/>
    <lineage>
        <taxon>Bacteria</taxon>
        <taxon>Pseudomonadati</taxon>
        <taxon>Pseudomonadota</taxon>
        <taxon>Alphaproteobacteria</taxon>
        <taxon>Rhodobacterales</taxon>
        <taxon>Roseobacteraceae</taxon>
        <taxon>Marinovum</taxon>
    </lineage>
</organism>
<evidence type="ECO:0000256" key="6">
    <source>
        <dbReference type="ARBA" id="ARBA00022927"/>
    </source>
</evidence>
<dbReference type="InterPro" id="IPR003593">
    <property type="entry name" value="AAA+_ATPase"/>
</dbReference>
<protein>
    <submittedName>
        <fullName evidence="10">Flagellum-specific ATP synthase</fullName>
    </submittedName>
</protein>
<dbReference type="PANTHER" id="PTHR15184">
    <property type="entry name" value="ATP SYNTHASE"/>
    <property type="match status" value="1"/>
</dbReference>
<evidence type="ECO:0000313" key="11">
    <source>
        <dbReference type="Proteomes" id="UP000182932"/>
    </source>
</evidence>
<dbReference type="GO" id="GO:0005524">
    <property type="term" value="F:ATP binding"/>
    <property type="evidence" value="ECO:0007669"/>
    <property type="project" value="UniProtKB-KW"/>
</dbReference>
<keyword evidence="6" id="KW-0653">Protein transport</keyword>
<dbReference type="InterPro" id="IPR040627">
    <property type="entry name" value="T3SS_ATPase_C"/>
</dbReference>
<proteinExistence type="predicted"/>
<dbReference type="AlphaFoldDB" id="A0A975WA30"/>
<dbReference type="Gene3D" id="3.40.50.12240">
    <property type="match status" value="1"/>
</dbReference>
<evidence type="ECO:0000256" key="8">
    <source>
        <dbReference type="ARBA" id="ARBA00034006"/>
    </source>
</evidence>
<keyword evidence="5" id="KW-0067">ATP-binding</keyword>
<dbReference type="NCBIfam" id="TIGR01026">
    <property type="entry name" value="fliI_yscN"/>
    <property type="match status" value="1"/>
</dbReference>
<dbReference type="InterPro" id="IPR005714">
    <property type="entry name" value="ATPase_T3SS_FliI/YscN"/>
</dbReference>
<dbReference type="GO" id="GO:0046933">
    <property type="term" value="F:proton-transporting ATP synthase activity, rotational mechanism"/>
    <property type="evidence" value="ECO:0007669"/>
    <property type="project" value="TreeGrafter"/>
</dbReference>